<reference evidence="1" key="1">
    <citation type="submission" date="2015-04" db="UniProtKB">
        <authorList>
            <consortium name="EnsemblPlants"/>
        </authorList>
    </citation>
    <scope>IDENTIFICATION</scope>
</reference>
<keyword evidence="2" id="KW-1185">Reference proteome</keyword>
<name>A0A0E0BMF7_9ORYZ</name>
<evidence type="ECO:0000313" key="1">
    <source>
        <dbReference type="EnsemblPlants" id="OGLUM11G22780.1"/>
    </source>
</evidence>
<dbReference type="Gramene" id="OGLUM11G22780.1">
    <property type="protein sequence ID" value="OGLUM11G22780.1"/>
    <property type="gene ID" value="OGLUM11G22780"/>
</dbReference>
<evidence type="ECO:0000313" key="2">
    <source>
        <dbReference type="Proteomes" id="UP000026961"/>
    </source>
</evidence>
<protein>
    <submittedName>
        <fullName evidence="1">Uncharacterized protein</fullName>
    </submittedName>
</protein>
<dbReference type="EnsemblPlants" id="OGLUM11G22780.1">
    <property type="protein sequence ID" value="OGLUM11G22780.1"/>
    <property type="gene ID" value="OGLUM11G22780"/>
</dbReference>
<dbReference type="AlphaFoldDB" id="A0A0E0BMF7"/>
<reference evidence="1" key="2">
    <citation type="submission" date="2018-05" db="EMBL/GenBank/DDBJ databases">
        <title>OgluRS3 (Oryza glumaepatula Reference Sequence Version 3).</title>
        <authorList>
            <person name="Zhang J."/>
            <person name="Kudrna D."/>
            <person name="Lee S."/>
            <person name="Talag J."/>
            <person name="Welchert J."/>
            <person name="Wing R.A."/>
        </authorList>
    </citation>
    <scope>NUCLEOTIDE SEQUENCE [LARGE SCALE GENOMIC DNA]</scope>
</reference>
<dbReference type="Proteomes" id="UP000026961">
    <property type="component" value="Chromosome 11"/>
</dbReference>
<organism evidence="1">
    <name type="scientific">Oryza glumipatula</name>
    <dbReference type="NCBI Taxonomy" id="40148"/>
    <lineage>
        <taxon>Eukaryota</taxon>
        <taxon>Viridiplantae</taxon>
        <taxon>Streptophyta</taxon>
        <taxon>Embryophyta</taxon>
        <taxon>Tracheophyta</taxon>
        <taxon>Spermatophyta</taxon>
        <taxon>Magnoliopsida</taxon>
        <taxon>Liliopsida</taxon>
        <taxon>Poales</taxon>
        <taxon>Poaceae</taxon>
        <taxon>BOP clade</taxon>
        <taxon>Oryzoideae</taxon>
        <taxon>Oryzeae</taxon>
        <taxon>Oryzinae</taxon>
        <taxon>Oryza</taxon>
    </lineage>
</organism>
<dbReference type="HOGENOM" id="CLU_200003_0_0_1"/>
<accession>A0A0E0BMF7</accession>
<sequence length="75" mass="8468">MGGLAGLRGRLELLRLLLRCHAQHHGGLGAAALLFQEQFEPQLQLDPQLQDIFSQSVIKLKQLKMKSTKEKKKSF</sequence>
<proteinExistence type="predicted"/>